<reference evidence="1 2" key="1">
    <citation type="journal article" date="2017" name="Int. J. Syst. Evol. Microbiol.">
        <title>Oleiagrimonas citrea sp. nov., a marine bacterium isolated from tidal flat sediment and emended description of the genus Oleiagrimonas Fang et al. 2015 and Oleiagrimonas soli.</title>
        <authorList>
            <person name="Yang S.H."/>
            <person name="Seo H.S."/>
            <person name="Seong C.N."/>
            <person name="Kwon K.K."/>
        </authorList>
    </citation>
    <scope>NUCLEOTIDE SEQUENCE [LARGE SCALE GENOMIC DNA]</scope>
    <source>
        <strain evidence="1 2">MEBiC09124</strain>
    </source>
</reference>
<dbReference type="Proteomes" id="UP000541636">
    <property type="component" value="Unassembled WGS sequence"/>
</dbReference>
<dbReference type="RefSeq" id="WP_168609705.1">
    <property type="nucleotide sequence ID" value="NZ_JAAZQD010000005.1"/>
</dbReference>
<gene>
    <name evidence="1" type="ORF">HF690_12670</name>
</gene>
<protein>
    <submittedName>
        <fullName evidence="1">Uncharacterized protein</fullName>
    </submittedName>
</protein>
<comment type="caution">
    <text evidence="1">The sequence shown here is derived from an EMBL/GenBank/DDBJ whole genome shotgun (WGS) entry which is preliminary data.</text>
</comment>
<proteinExistence type="predicted"/>
<organism evidence="1 2">
    <name type="scientific">Oleiagrimonas citrea</name>
    <dbReference type="NCBI Taxonomy" id="1665687"/>
    <lineage>
        <taxon>Bacteria</taxon>
        <taxon>Pseudomonadati</taxon>
        <taxon>Pseudomonadota</taxon>
        <taxon>Gammaproteobacteria</taxon>
        <taxon>Lysobacterales</taxon>
        <taxon>Rhodanobacteraceae</taxon>
        <taxon>Oleiagrimonas</taxon>
    </lineage>
</organism>
<evidence type="ECO:0000313" key="2">
    <source>
        <dbReference type="Proteomes" id="UP000541636"/>
    </source>
</evidence>
<accession>A0A846ZPI0</accession>
<keyword evidence="2" id="KW-1185">Reference proteome</keyword>
<dbReference type="EMBL" id="JAAZQD010000005">
    <property type="protein sequence ID" value="NKZ39802.1"/>
    <property type="molecule type" value="Genomic_DNA"/>
</dbReference>
<name>A0A846ZPI0_9GAMM</name>
<dbReference type="AlphaFoldDB" id="A0A846ZPI0"/>
<evidence type="ECO:0000313" key="1">
    <source>
        <dbReference type="EMBL" id="NKZ39802.1"/>
    </source>
</evidence>
<sequence length="210" mass="24255">MVRDLVSRTQFVQEEGDCFHVRQQPTRVLVTSLLRLAEFFRVPLRSILLDPADAAAIRPLYGVEPKRIRSPDGQLRRAPEDKERLHKALKEALDLGLTGKSLAWICREQMVAVSSARHWFPDLASALVAQQKRLRRELGERQQERLQALTVDDLKRPDLAGLRWHVKAEVIAERLVVPIYMARARLAELWNLQRPRERSCSSRGTRTDMH</sequence>